<dbReference type="EMBL" id="VBOT01000021">
    <property type="protein sequence ID" value="TMQ53279.1"/>
    <property type="molecule type" value="Genomic_DNA"/>
</dbReference>
<sequence>MFRAIGTGVPGTARGGDPPAASASAGPRVRRRVASLTFPPLPAAARLLVAAGALMALAAVPAGAGTETRREQSERVIDAQGIRSIRVENSRGLVRVRGGEGGRIRITALKIVRAPDPDRSTEFARETEVATDLDRGNLVVRVRYPQREAVHVSLWQVFSGCELPKVEVRLGLEVPDGLPLTLVSTSGDLETEGISGSQDLRTTSGDVAVRGARGRVEASSTSGSLEVQGIASARLQTVSGDVKVEGSHGALEATSTSGDIIVGGSEDSLSLATVSGEIHAGPAPRGLVARTTSGAIVARSAAGLVRIETASGDVSVSLENPLRRADITTGSGDIDARLGPSVGCAIDMRTSNGSLDLSTKVAVKNVTRHLVTGVVNGGTAPVVLRTSSGDIRVRSGE</sequence>
<evidence type="ECO:0000259" key="2">
    <source>
        <dbReference type="Pfam" id="PF13349"/>
    </source>
</evidence>
<organism evidence="3 4">
    <name type="scientific">Eiseniibacteriota bacterium</name>
    <dbReference type="NCBI Taxonomy" id="2212470"/>
    <lineage>
        <taxon>Bacteria</taxon>
        <taxon>Candidatus Eiseniibacteriota</taxon>
    </lineage>
</organism>
<accession>A0A538SPH8</accession>
<protein>
    <submittedName>
        <fullName evidence="3">DUF4097 domain-containing protein</fullName>
    </submittedName>
</protein>
<evidence type="ECO:0000256" key="1">
    <source>
        <dbReference type="SAM" id="MobiDB-lite"/>
    </source>
</evidence>
<feature type="domain" description="DUF4097" evidence="2">
    <location>
        <begin position="184"/>
        <end position="278"/>
    </location>
</feature>
<evidence type="ECO:0000313" key="4">
    <source>
        <dbReference type="Proteomes" id="UP000320184"/>
    </source>
</evidence>
<proteinExistence type="predicted"/>
<comment type="caution">
    <text evidence="3">The sequence shown here is derived from an EMBL/GenBank/DDBJ whole genome shotgun (WGS) entry which is preliminary data.</text>
</comment>
<dbReference type="Proteomes" id="UP000320184">
    <property type="component" value="Unassembled WGS sequence"/>
</dbReference>
<evidence type="ECO:0000313" key="3">
    <source>
        <dbReference type="EMBL" id="TMQ53279.1"/>
    </source>
</evidence>
<dbReference type="InterPro" id="IPR025164">
    <property type="entry name" value="Toastrack_DUF4097"/>
</dbReference>
<dbReference type="AlphaFoldDB" id="A0A538SPH8"/>
<reference evidence="3 4" key="1">
    <citation type="journal article" date="2019" name="Nat. Microbiol.">
        <title>Mediterranean grassland soil C-N compound turnover is dependent on rainfall and depth, and is mediated by genomically divergent microorganisms.</title>
        <authorList>
            <person name="Diamond S."/>
            <person name="Andeer P.F."/>
            <person name="Li Z."/>
            <person name="Crits-Christoph A."/>
            <person name="Burstein D."/>
            <person name="Anantharaman K."/>
            <person name="Lane K.R."/>
            <person name="Thomas B.C."/>
            <person name="Pan C."/>
            <person name="Northen T.R."/>
            <person name="Banfield J.F."/>
        </authorList>
    </citation>
    <scope>NUCLEOTIDE SEQUENCE [LARGE SCALE GENOMIC DNA]</scope>
    <source>
        <strain evidence="3">WS_3</strain>
    </source>
</reference>
<feature type="region of interest" description="Disordered" evidence="1">
    <location>
        <begin position="1"/>
        <end position="27"/>
    </location>
</feature>
<feature type="domain" description="DUF4097" evidence="2">
    <location>
        <begin position="290"/>
        <end position="393"/>
    </location>
</feature>
<gene>
    <name evidence="3" type="ORF">E6K73_01680</name>
</gene>
<dbReference type="Pfam" id="PF13349">
    <property type="entry name" value="DUF4097"/>
    <property type="match status" value="2"/>
</dbReference>
<feature type="compositionally biased region" description="Low complexity" evidence="1">
    <location>
        <begin position="15"/>
        <end position="27"/>
    </location>
</feature>
<name>A0A538SPH8_UNCEI</name>